<evidence type="ECO:0000313" key="2">
    <source>
        <dbReference type="EMBL" id="RDW69041.1"/>
    </source>
</evidence>
<feature type="compositionally biased region" description="Acidic residues" evidence="1">
    <location>
        <begin position="1359"/>
        <end position="1399"/>
    </location>
</feature>
<accession>A0A3D8R536</accession>
<feature type="region of interest" description="Disordered" evidence="1">
    <location>
        <begin position="367"/>
        <end position="395"/>
    </location>
</feature>
<feature type="compositionally biased region" description="Acidic residues" evidence="1">
    <location>
        <begin position="616"/>
        <end position="626"/>
    </location>
</feature>
<gene>
    <name evidence="2" type="ORF">DSM5745_08801</name>
</gene>
<dbReference type="STRING" id="1810919.A0A3D8R536"/>
<feature type="compositionally biased region" description="Low complexity" evidence="1">
    <location>
        <begin position="540"/>
        <end position="553"/>
    </location>
</feature>
<feature type="compositionally biased region" description="Basic and acidic residues" evidence="1">
    <location>
        <begin position="463"/>
        <end position="489"/>
    </location>
</feature>
<dbReference type="GeneID" id="38119171"/>
<reference evidence="2 3" key="1">
    <citation type="journal article" date="2018" name="IMA Fungus">
        <title>IMA Genome-F 9: Draft genome sequence of Annulohypoxylon stygium, Aspergillus mulundensis, Berkeleyomyces basicola (syn. Thielaviopsis basicola), Ceratocystis smalleyi, two Cercospora beticola strains, Coleophoma cylindrospora, Fusarium fracticaudum, Phialophora cf. hyalina, and Morchella septimelata.</title>
        <authorList>
            <person name="Wingfield B.D."/>
            <person name="Bills G.F."/>
            <person name="Dong Y."/>
            <person name="Huang W."/>
            <person name="Nel W.J."/>
            <person name="Swalarsk-Parry B.S."/>
            <person name="Vaghefi N."/>
            <person name="Wilken P.M."/>
            <person name="An Z."/>
            <person name="de Beer Z.W."/>
            <person name="De Vos L."/>
            <person name="Chen L."/>
            <person name="Duong T.A."/>
            <person name="Gao Y."/>
            <person name="Hammerbacher A."/>
            <person name="Kikkert J.R."/>
            <person name="Li Y."/>
            <person name="Li H."/>
            <person name="Li K."/>
            <person name="Li Q."/>
            <person name="Liu X."/>
            <person name="Ma X."/>
            <person name="Naidoo K."/>
            <person name="Pethybridge S.J."/>
            <person name="Sun J."/>
            <person name="Steenkamp E.T."/>
            <person name="van der Nest M.A."/>
            <person name="van Wyk S."/>
            <person name="Wingfield M.J."/>
            <person name="Xiong C."/>
            <person name="Yue Q."/>
            <person name="Zhang X."/>
        </authorList>
    </citation>
    <scope>NUCLEOTIDE SEQUENCE [LARGE SCALE GENOMIC DNA]</scope>
    <source>
        <strain evidence="2 3">DSM 5745</strain>
    </source>
</reference>
<feature type="compositionally biased region" description="Basic and acidic residues" evidence="1">
    <location>
        <begin position="269"/>
        <end position="278"/>
    </location>
</feature>
<feature type="compositionally biased region" description="Polar residues" evidence="1">
    <location>
        <begin position="164"/>
        <end position="180"/>
    </location>
</feature>
<feature type="compositionally biased region" description="Polar residues" evidence="1">
    <location>
        <begin position="810"/>
        <end position="826"/>
    </location>
</feature>
<feature type="region of interest" description="Disordered" evidence="1">
    <location>
        <begin position="853"/>
        <end position="911"/>
    </location>
</feature>
<dbReference type="RefSeq" id="XP_026600830.1">
    <property type="nucleotide sequence ID" value="XM_026750817.1"/>
</dbReference>
<keyword evidence="3" id="KW-1185">Reference proteome</keyword>
<feature type="compositionally biased region" description="Polar residues" evidence="1">
    <location>
        <begin position="756"/>
        <end position="775"/>
    </location>
</feature>
<evidence type="ECO:0000313" key="3">
    <source>
        <dbReference type="Proteomes" id="UP000256690"/>
    </source>
</evidence>
<name>A0A3D8R536_9EURO</name>
<comment type="caution">
    <text evidence="2">The sequence shown here is derived from an EMBL/GenBank/DDBJ whole genome shotgun (WGS) entry which is preliminary data.</text>
</comment>
<feature type="compositionally biased region" description="Polar residues" evidence="1">
    <location>
        <begin position="1298"/>
        <end position="1321"/>
    </location>
</feature>
<dbReference type="OrthoDB" id="3538943at2759"/>
<feature type="compositionally biased region" description="Basic and acidic residues" evidence="1">
    <location>
        <begin position="327"/>
        <end position="339"/>
    </location>
</feature>
<feature type="compositionally biased region" description="Basic and acidic residues" evidence="1">
    <location>
        <begin position="238"/>
        <end position="248"/>
    </location>
</feature>
<dbReference type="EMBL" id="PVWQ01000011">
    <property type="protein sequence ID" value="RDW69041.1"/>
    <property type="molecule type" value="Genomic_DNA"/>
</dbReference>
<feature type="compositionally biased region" description="Polar residues" evidence="1">
    <location>
        <begin position="697"/>
        <end position="726"/>
    </location>
</feature>
<feature type="region of interest" description="Disordered" evidence="1">
    <location>
        <begin position="161"/>
        <end position="340"/>
    </location>
</feature>
<evidence type="ECO:0000256" key="1">
    <source>
        <dbReference type="SAM" id="MobiDB-lite"/>
    </source>
</evidence>
<sequence>MSSSSFWISPLIEHCLSIYVTGQDPGSDWEDDGSNLRFSSRTQRFARINDLRKVNNSVQARLTDLDTQIDAILSKESLQEYNKEFPNKPLNKASILNYTIQLDSFELVYECFASPPGVILYVKRFSIAWARGKAQEPPRGRIVTKKPALVKLLKRVKTFRDTHQTSQETVNTVDSIGQSNEHGDIPSQAVNGHTHHAQRQLMSQLPPPDPPRSPEKSSVHNAAPSGKLLGLLVPTRGPETRQPSREMSMDVQPPQAVRPRRTSHISTSNEHRGLREKQSATAVGDRGVLVNVSSEPPASQSINRQSHNRSTKRTTPAPIAARQSPKKAPERSKSPDSPERQLLLEASQYANPWEGMDGISSVDVTVPADQKELLESDPKPWYPPPAGCNIVSGNVPPALLAKWNDLAFRRTQAEAERPESVNDDRPTTPSKPTDGASTGSVTDWSSSPERTPSRGVLPTDSSPVRDEDVRIRKSRDPREQRNLVKRIDLELQTIEENPVPQLDKNADPTQATADAESEPHPEANTSDMAGNGGHIPEGCSSDAGMASDGGSSDSEMDDAPDTEAIAQDIGRDGDGHDPGRSSDAENNDAPNPEVIAPGPGLPLEDTREPDGSSSSDDSECSSDAESNDAPSPEVVAPSSGLPLEDTHEPNGSSSSDDSDMNSASDAEAIAPGMTHDEEHESDASSDSEMSVAYPQPLSGSTQQGTSTQERVSSSGPTLPESASQKIQVAETPVVRSKSHPAMSNSEASRTGLGNAGFQSQADKSSSQSRILNTYASHEGDSKEQTSQESSRSVPATAPNPPNHVHVMGTPLSSQGPATQPTPWSAYTSSGQQIVDVGMPAALTYHSQSSKAFSSYRDMPSSSMLSIDDPVSPSIRGSARGTPLRHDRASPLKRFASDVDSDHGSPSKRAKVDHEPTAFKVEGGLDEHIITRHQSYIINSAQSMEAVGIYQTFRSNYPSYNGDYEHFTKMCSRLQSFRERGSLQRSFLWDDFIIKNLETYPSYLADCYSNNIKPSEYEEYFADTFSKPTYKKRRLGISDITACAAQVVTIDEPMDMSRELNDTKVSFTGSLRDQLSNLHTHSFTAQELAAQDRQFGNGQSEADQGEGDAESASQYSIPDSEPARAAARGDAGHHAQKAPKFSPVLEDSDEDMEDADTDIDLDDAAHETASVELGEDEISPESPQVESKLPAKPLPESPVPNTEFNKANEPAPAPAPIHSTLPAEALPEKPAADIALTTASDAVMDSGVRETSNKDNVSVPAPTPVQTKEPPPGPTPEKLAPRAVLASTPNKRVEVVFRTPSSATINTTGRQIKPASTPTPSRNKLPAHSTPQRPVSASRAAPIPVPVPVPVPNNVKDATDVSEEEEDAAKDAVSDEENEEDYIAGDTTETDEEMVDDADAEVAAAEAASEEEEEEPEAASEKEEEPEAADEDEDVAENATDEDEDEEDEDEPLNENWFTSLRHIFPAKPVWSDDPHTPFKKWARADQNVLSVRNRRGGLNIPVDEKGVIQRIPRA</sequence>
<feature type="compositionally biased region" description="Acidic residues" evidence="1">
    <location>
        <begin position="1407"/>
        <end position="1452"/>
    </location>
</feature>
<feature type="compositionally biased region" description="Polar residues" evidence="1">
    <location>
        <begin position="291"/>
        <end position="305"/>
    </location>
</feature>
<feature type="compositionally biased region" description="Basic and acidic residues" evidence="1">
    <location>
        <begin position="410"/>
        <end position="426"/>
    </location>
</feature>
<evidence type="ECO:0008006" key="4">
    <source>
        <dbReference type="Google" id="ProtNLM"/>
    </source>
</evidence>
<proteinExistence type="predicted"/>
<feature type="compositionally biased region" description="Basic and acidic residues" evidence="1">
    <location>
        <begin position="369"/>
        <end position="378"/>
    </location>
</feature>
<feature type="region of interest" description="Disordered" evidence="1">
    <location>
        <begin position="410"/>
        <end position="826"/>
    </location>
</feature>
<protein>
    <recommendedName>
        <fullName evidence="4">Telomere replication protein EST3</fullName>
    </recommendedName>
</protein>
<dbReference type="Proteomes" id="UP000256690">
    <property type="component" value="Unassembled WGS sequence"/>
</dbReference>
<feature type="compositionally biased region" description="Low complexity" evidence="1">
    <location>
        <begin position="652"/>
        <end position="665"/>
    </location>
</feature>
<feature type="compositionally biased region" description="Low complexity" evidence="1">
    <location>
        <begin position="1332"/>
        <end position="1341"/>
    </location>
</feature>
<feature type="compositionally biased region" description="Basic and acidic residues" evidence="1">
    <location>
        <begin position="883"/>
        <end position="911"/>
    </location>
</feature>
<feature type="compositionally biased region" description="Basic and acidic residues" evidence="1">
    <location>
        <begin position="569"/>
        <end position="583"/>
    </location>
</feature>
<feature type="compositionally biased region" description="Acidic residues" evidence="1">
    <location>
        <begin position="1145"/>
        <end position="1161"/>
    </location>
</feature>
<organism evidence="2 3">
    <name type="scientific">Aspergillus mulundensis</name>
    <dbReference type="NCBI Taxonomy" id="1810919"/>
    <lineage>
        <taxon>Eukaryota</taxon>
        <taxon>Fungi</taxon>
        <taxon>Dikarya</taxon>
        <taxon>Ascomycota</taxon>
        <taxon>Pezizomycotina</taxon>
        <taxon>Eurotiomycetes</taxon>
        <taxon>Eurotiomycetidae</taxon>
        <taxon>Eurotiales</taxon>
        <taxon>Aspergillaceae</taxon>
        <taxon>Aspergillus</taxon>
        <taxon>Aspergillus subgen. Nidulantes</taxon>
    </lineage>
</organism>
<feature type="region of interest" description="Disordered" evidence="1">
    <location>
        <begin position="1093"/>
        <end position="1456"/>
    </location>
</feature>
<feature type="compositionally biased region" description="Polar residues" evidence="1">
    <location>
        <begin position="427"/>
        <end position="450"/>
    </location>
</feature>